<dbReference type="Gene3D" id="3.30.70.100">
    <property type="match status" value="1"/>
</dbReference>
<dbReference type="PATRIC" id="fig|2033.4.peg.356"/>
<gene>
    <name evidence="1" type="ORF">RSA3_04055</name>
</gene>
<accession>A0A147FAT3</accession>
<dbReference type="EMBL" id="LDRV01000022">
    <property type="protein sequence ID" value="KTS13552.1"/>
    <property type="molecule type" value="Genomic_DNA"/>
</dbReference>
<dbReference type="Pfam" id="PF05336">
    <property type="entry name" value="rhaM"/>
    <property type="match status" value="1"/>
</dbReference>
<sequence>MRRFASVIGVSPENREEYERYHAAVWPGVLEQITRSNIRNYSIYRYGELLFAYYEYVGDDYEADMAAMAADPETQRWWSVQEPLQSPVPDRREGEWWHELPEIFHLD</sequence>
<protein>
    <submittedName>
        <fullName evidence="1">L-rhamnose 1-epimerase</fullName>
    </submittedName>
</protein>
<dbReference type="PANTHER" id="PTHR34389:SF2">
    <property type="entry name" value="L-RHAMNOSE MUTAROTASE"/>
    <property type="match status" value="1"/>
</dbReference>
<proteinExistence type="predicted"/>
<dbReference type="SUPFAM" id="SSF54909">
    <property type="entry name" value="Dimeric alpha+beta barrel"/>
    <property type="match status" value="1"/>
</dbReference>
<dbReference type="GO" id="GO:0016857">
    <property type="term" value="F:racemase and epimerase activity, acting on carbohydrates and derivatives"/>
    <property type="evidence" value="ECO:0007669"/>
    <property type="project" value="InterPro"/>
</dbReference>
<dbReference type="PANTHER" id="PTHR34389">
    <property type="entry name" value="L-RHAMNOSE MUTAROTASE"/>
    <property type="match status" value="1"/>
</dbReference>
<reference evidence="1 2" key="1">
    <citation type="journal article" date="2016" name="Front. Microbiol.">
        <title>Genomic Resource of Rice Seed Associated Bacteria.</title>
        <authorList>
            <person name="Midha S."/>
            <person name="Bansal K."/>
            <person name="Sharma S."/>
            <person name="Kumar N."/>
            <person name="Patil P.P."/>
            <person name="Chaudhry V."/>
            <person name="Patil P.B."/>
        </authorList>
    </citation>
    <scope>NUCLEOTIDE SEQUENCE [LARGE SCALE GENOMIC DNA]</scope>
    <source>
        <strain evidence="1 2">RSA3</strain>
    </source>
</reference>
<evidence type="ECO:0000313" key="1">
    <source>
        <dbReference type="EMBL" id="KTS13552.1"/>
    </source>
</evidence>
<dbReference type="AlphaFoldDB" id="A0A147FAT3"/>
<comment type="caution">
    <text evidence="1">The sequence shown here is derived from an EMBL/GenBank/DDBJ whole genome shotgun (WGS) entry which is preliminary data.</text>
</comment>
<organism evidence="1 2">
    <name type="scientific">Microbacterium testaceum</name>
    <name type="common">Aureobacterium testaceum</name>
    <name type="synonym">Brevibacterium testaceum</name>
    <dbReference type="NCBI Taxonomy" id="2033"/>
    <lineage>
        <taxon>Bacteria</taxon>
        <taxon>Bacillati</taxon>
        <taxon>Actinomycetota</taxon>
        <taxon>Actinomycetes</taxon>
        <taxon>Micrococcales</taxon>
        <taxon>Microbacteriaceae</taxon>
        <taxon>Microbacterium</taxon>
    </lineage>
</organism>
<name>A0A147FAT3_MICTE</name>
<dbReference type="OMA" id="HAKVWPE"/>
<dbReference type="RefSeq" id="WP_013585670.1">
    <property type="nucleotide sequence ID" value="NZ_JBFBMN010000001.1"/>
</dbReference>
<dbReference type="InterPro" id="IPR008000">
    <property type="entry name" value="Rham/fucose_mutarotase"/>
</dbReference>
<dbReference type="Proteomes" id="UP000072189">
    <property type="component" value="Unassembled WGS sequence"/>
</dbReference>
<evidence type="ECO:0000313" key="2">
    <source>
        <dbReference type="Proteomes" id="UP000072189"/>
    </source>
</evidence>
<dbReference type="OrthoDB" id="9799608at2"/>
<dbReference type="InterPro" id="IPR011008">
    <property type="entry name" value="Dimeric_a/b-barrel"/>
</dbReference>